<feature type="domain" description="DNA2/NAM7 helicase helicase" evidence="7">
    <location>
        <begin position="319"/>
        <end position="381"/>
    </location>
</feature>
<keyword evidence="5 9" id="KW-0067">ATP-binding</keyword>
<keyword evidence="2" id="KW-0547">Nucleotide-binding</keyword>
<evidence type="ECO:0000256" key="2">
    <source>
        <dbReference type="ARBA" id="ARBA00022741"/>
    </source>
</evidence>
<evidence type="ECO:0000313" key="10">
    <source>
        <dbReference type="Proteomes" id="UP000013137"/>
    </source>
</evidence>
<dbReference type="InterPro" id="IPR027417">
    <property type="entry name" value="P-loop_NTPase"/>
</dbReference>
<dbReference type="InterPro" id="IPR041677">
    <property type="entry name" value="DNA2/NAM7_AAA_11"/>
</dbReference>
<evidence type="ECO:0000256" key="1">
    <source>
        <dbReference type="ARBA" id="ARBA00007913"/>
    </source>
</evidence>
<dbReference type="RefSeq" id="WP_002882046.1">
    <property type="nucleotide sequence ID" value="NZ_AMWK01000015.1"/>
</dbReference>
<dbReference type="CDD" id="cd18808">
    <property type="entry name" value="SF1_C_Upf1"/>
    <property type="match status" value="1"/>
</dbReference>
<accession>N9SQL5</accession>
<dbReference type="Pfam" id="PF13087">
    <property type="entry name" value="AAA_12"/>
    <property type="match status" value="1"/>
</dbReference>
<keyword evidence="4" id="KW-0347">Helicase</keyword>
<feature type="compositionally biased region" description="Polar residues" evidence="6">
    <location>
        <begin position="1211"/>
        <end position="1227"/>
    </location>
</feature>
<dbReference type="InterPro" id="IPR041679">
    <property type="entry name" value="DNA2/NAM7-like_C"/>
</dbReference>
<evidence type="ECO:0000256" key="6">
    <source>
        <dbReference type="SAM" id="MobiDB-lite"/>
    </source>
</evidence>
<dbReference type="GO" id="GO:0005524">
    <property type="term" value="F:ATP binding"/>
    <property type="evidence" value="ECO:0007669"/>
    <property type="project" value="UniProtKB-KW"/>
</dbReference>
<reference evidence="9 10" key="1">
    <citation type="journal article" date="2013" name="Genome Announc.">
        <title>Draft Genome Sequences of Mycoplasma alkalescens, Mycoplasma arginini, and Mycoplasma bovigenitalium, Three Species with Equivocal Pathogenic Status for Cattle.</title>
        <authorList>
            <person name="Manso-Silvan L."/>
            <person name="Tardy F."/>
            <person name="Baranowski E."/>
            <person name="Barre A."/>
            <person name="Blanchard A."/>
            <person name="Breton M."/>
            <person name="Couture C."/>
            <person name="Citti C."/>
            <person name="Dordet-Frisoni E."/>
            <person name="Dupuy V."/>
            <person name="Gaurivaud P."/>
            <person name="Jacob D."/>
            <person name="Lemaitre C."/>
            <person name="Nikolski M."/>
            <person name="Nouvel L.X."/>
            <person name="Poumarat F."/>
            <person name="Thebault P."/>
            <person name="Theil S."/>
            <person name="Thiaucourt F."/>
            <person name="Sirand-Pugnet P."/>
        </authorList>
    </citation>
    <scope>NUCLEOTIDE SEQUENCE [LARGE SCALE GENOMIC DNA]</scope>
    <source>
        <strain evidence="9 10">14918</strain>
    </source>
</reference>
<name>N9SQL5_9BACT</name>
<dbReference type="InterPro" id="IPR047187">
    <property type="entry name" value="SF1_C_Upf1"/>
</dbReference>
<keyword evidence="3" id="KW-0378">Hydrolase</keyword>
<evidence type="ECO:0000256" key="4">
    <source>
        <dbReference type="ARBA" id="ARBA00022806"/>
    </source>
</evidence>
<evidence type="ECO:0000259" key="8">
    <source>
        <dbReference type="Pfam" id="PF13087"/>
    </source>
</evidence>
<dbReference type="GO" id="GO:0043139">
    <property type="term" value="F:5'-3' DNA helicase activity"/>
    <property type="evidence" value="ECO:0007669"/>
    <property type="project" value="TreeGrafter"/>
</dbReference>
<gene>
    <name evidence="9" type="ORF">MALK_6060</name>
</gene>
<dbReference type="Pfam" id="PF13086">
    <property type="entry name" value="AAA_11"/>
    <property type="match status" value="1"/>
</dbReference>
<dbReference type="PANTHER" id="PTHR43788">
    <property type="entry name" value="DNA2/NAM7 HELICASE FAMILY MEMBER"/>
    <property type="match status" value="1"/>
</dbReference>
<keyword evidence="10" id="KW-1185">Reference proteome</keyword>
<dbReference type="PANTHER" id="PTHR43788:SF8">
    <property type="entry name" value="DNA-BINDING PROTEIN SMUBP-2"/>
    <property type="match status" value="1"/>
</dbReference>
<evidence type="ECO:0000313" key="9">
    <source>
        <dbReference type="EMBL" id="ENY53664.1"/>
    </source>
</evidence>
<comment type="caution">
    <text evidence="9">The sequence shown here is derived from an EMBL/GenBank/DDBJ whole genome shotgun (WGS) entry which is preliminary data.</text>
</comment>
<dbReference type="SUPFAM" id="SSF52540">
    <property type="entry name" value="P-loop containing nucleoside triphosphate hydrolases"/>
    <property type="match status" value="1"/>
</dbReference>
<dbReference type="EMBL" id="AMWK01000015">
    <property type="protein sequence ID" value="ENY53664.1"/>
    <property type="molecule type" value="Genomic_DNA"/>
</dbReference>
<dbReference type="Gene3D" id="3.40.50.300">
    <property type="entry name" value="P-loop containing nucleotide triphosphate hydrolases"/>
    <property type="match status" value="2"/>
</dbReference>
<organism evidence="9 10">
    <name type="scientific">Metamycoplasma alkalescens 14918</name>
    <dbReference type="NCBI Taxonomy" id="1188234"/>
    <lineage>
        <taxon>Bacteria</taxon>
        <taxon>Bacillati</taxon>
        <taxon>Mycoplasmatota</taxon>
        <taxon>Mycoplasmoidales</taxon>
        <taxon>Metamycoplasmataceae</taxon>
        <taxon>Metamycoplasma</taxon>
    </lineage>
</organism>
<dbReference type="GO" id="GO:0016787">
    <property type="term" value="F:hydrolase activity"/>
    <property type="evidence" value="ECO:0007669"/>
    <property type="project" value="UniProtKB-KW"/>
</dbReference>
<evidence type="ECO:0000256" key="3">
    <source>
        <dbReference type="ARBA" id="ARBA00022801"/>
    </source>
</evidence>
<dbReference type="AlphaFoldDB" id="N9SQL5"/>
<sequence length="1227" mass="143437">MNASNPKYQTLMANLLNIDTLDSSLFSSIDNEKYFDVLKSFGEETFDKIYKNFHFDCILTEVLNKDIAKKVHEAKNKTEVIAIFKSYNKIIDESAFKLLSLNFEKAKNIIIAKQETEFQKSIVKWKKILNKAQNMNIETNIWPLHIGFLYISIKTEKKTIYAPLFFKEIVIEVKNSLVHLHSNSDVRLNSKLVTFLNQEGFSLNIDSFDLNNLSIEEIYEYLKKFWAPMFKMPESLKSGVENLDADHINNTSIKLHPGLVLGFYNVSSGYLWNQMKKIIERNEFDEILNPNFNKNLYREKVRKVIFDDKFKLFKIQETNFSQDVATVSSLYQDTIIWGPPGTGKSQTITNLIVNVISRGYTALVVSQKKAALDVLRSRLKKISIFCLFTLNDKNLRSETFYEPLREFLDLLEFYDGYAKENGIPIFSDEDEEYVKNVNSIKQIKNLDNIINFYSAVMNGNFSKEIYEILKSLDPSLNYAIADDFLDKKSVIKKLYELNFNKKHTIFSLVPKIIKNMAELLVINQTLSTIDINQALRYINHVTYEEITQFEQEYKKILINKTIDLNDDKKLVKMLLEKTFERMTNFDDLQKTQYNAFAMAIRTGHLKPYKFFHKHKEMIKLLFPVIVTTPELDLSMWNKQEFDYVILDESSQMYIEKGIPLLYLGKRKVLAGDNQQMQPTRWFSATYNFDEEDDFGNIESLLDYAKARGVYSILLDKNYRSKKATLMTFSSKHFYQSKLDVIDDYEVSLSNDKAIEVFQVDGQWDNSMNEDEGKKVIELAKNNLNKYEKIIILVFNIKQQEYLVNKIFGNEPLLEKALMTEKIVLKNIENIQGDEADLVIMSVVYDKNTALYNTYVARKGGKNALNVAISRAKEKIFVVKSIYSYDIEINERSTVDMIMFKEWLEFLDLSLTKQKNYLDKVEDFLATKIIAIPEDLKFKVDVLTELKSLLTDPDFEFQSNYSIGTKTIDIVLINKINNKLVQGFILDNFSYGNNYRDYLIFKDNINFLISKKYPIITISEIKWPIMKKQIFNYIKTLIASEQKNNQIVFANKENNSSNKDALNVVNETNEIKIDNESEIDNFDVGKENMNEIEDDKKQKALNEIDDFYVEEKIDVAKEIKEIDAFEKHLSSFENNESNFDDIDTLDDEDKTYDIEYNETADFVEFEIDQRSLENNRYQEPEDEDHEEYDHISSLENLNSNNKEKKQSNNQLDSSNFLEKNIKNQNKQT</sequence>
<proteinExistence type="inferred from homology"/>
<dbReference type="PATRIC" id="fig|1188234.3.peg.582"/>
<evidence type="ECO:0000256" key="5">
    <source>
        <dbReference type="ARBA" id="ARBA00022840"/>
    </source>
</evidence>
<dbReference type="Proteomes" id="UP000013137">
    <property type="component" value="Unassembled WGS sequence"/>
</dbReference>
<dbReference type="eggNOG" id="COG0210">
    <property type="taxonomic scope" value="Bacteria"/>
</dbReference>
<feature type="domain" description="DNA2/NAM7 helicase-like C-terminal" evidence="8">
    <location>
        <begin position="699"/>
        <end position="878"/>
    </location>
</feature>
<dbReference type="eggNOG" id="COG1112">
    <property type="taxonomic scope" value="Bacteria"/>
</dbReference>
<protein>
    <submittedName>
        <fullName evidence="9">ATP-binding protein</fullName>
    </submittedName>
</protein>
<dbReference type="InterPro" id="IPR050534">
    <property type="entry name" value="Coronavir_polyprotein_1ab"/>
</dbReference>
<comment type="similarity">
    <text evidence="1">Belongs to the DNA2/NAM7 helicase family.</text>
</comment>
<evidence type="ECO:0000259" key="7">
    <source>
        <dbReference type="Pfam" id="PF13086"/>
    </source>
</evidence>
<dbReference type="OrthoDB" id="9757917at2"/>
<feature type="region of interest" description="Disordered" evidence="6">
    <location>
        <begin position="1174"/>
        <end position="1227"/>
    </location>
</feature>